<dbReference type="Proteomes" id="UP000247810">
    <property type="component" value="Unassembled WGS sequence"/>
</dbReference>
<dbReference type="OrthoDB" id="3660917at2759"/>
<evidence type="ECO:0000313" key="3">
    <source>
        <dbReference type="Proteomes" id="UP000247810"/>
    </source>
</evidence>
<gene>
    <name evidence="2" type="ORF">BO71DRAFT_437197</name>
</gene>
<dbReference type="VEuPathDB" id="FungiDB:BO71DRAFT_437197"/>
<keyword evidence="1" id="KW-0732">Signal</keyword>
<dbReference type="STRING" id="1448320.A0A319DPL7"/>
<protein>
    <submittedName>
        <fullName evidence="2">Uncharacterized protein</fullName>
    </submittedName>
</protein>
<dbReference type="AlphaFoldDB" id="A0A319DPL7"/>
<dbReference type="EMBL" id="KZ825800">
    <property type="protein sequence ID" value="PYH99595.1"/>
    <property type="molecule type" value="Genomic_DNA"/>
</dbReference>
<feature type="chain" id="PRO_5016294426" evidence="1">
    <location>
        <begin position="17"/>
        <end position="176"/>
    </location>
</feature>
<reference evidence="2 3" key="1">
    <citation type="submission" date="2018-02" db="EMBL/GenBank/DDBJ databases">
        <title>The genomes of Aspergillus section Nigri reveals drivers in fungal speciation.</title>
        <authorList>
            <consortium name="DOE Joint Genome Institute"/>
            <person name="Vesth T.C."/>
            <person name="Nybo J."/>
            <person name="Theobald S."/>
            <person name="Brandl J."/>
            <person name="Frisvad J.C."/>
            <person name="Nielsen K.F."/>
            <person name="Lyhne E.K."/>
            <person name="Kogle M.E."/>
            <person name="Kuo A."/>
            <person name="Riley R."/>
            <person name="Clum A."/>
            <person name="Nolan M."/>
            <person name="Lipzen A."/>
            <person name="Salamov A."/>
            <person name="Henrissat B."/>
            <person name="Wiebenga A."/>
            <person name="De vries R.P."/>
            <person name="Grigoriev I.V."/>
            <person name="Mortensen U.H."/>
            <person name="Andersen M.R."/>
            <person name="Baker S.E."/>
        </authorList>
    </citation>
    <scope>NUCLEOTIDE SEQUENCE [LARGE SCALE GENOMIC DNA]</scope>
    <source>
        <strain evidence="2 3">CBS 707.79</strain>
    </source>
</reference>
<evidence type="ECO:0000256" key="1">
    <source>
        <dbReference type="SAM" id="SignalP"/>
    </source>
</evidence>
<sequence>MRTGILALTMATLSIATSLKEETLSHIRQLQLDPEGFVHAADDGVVRSFRPDAQVVDYIKLNETQLMSVIPDLAFHDADFQAHLVEVWTDVDGNDVDDEQALHPSEELLPPRLRAGYSAVDDPAAASPSVAARAALEKKTLFCAGRLCSTSYACQYMRCSLCIAVDMYIPTVMRCI</sequence>
<feature type="signal peptide" evidence="1">
    <location>
        <begin position="1"/>
        <end position="16"/>
    </location>
</feature>
<organism evidence="2 3">
    <name type="scientific">Aspergillus ellipticus CBS 707.79</name>
    <dbReference type="NCBI Taxonomy" id="1448320"/>
    <lineage>
        <taxon>Eukaryota</taxon>
        <taxon>Fungi</taxon>
        <taxon>Dikarya</taxon>
        <taxon>Ascomycota</taxon>
        <taxon>Pezizomycotina</taxon>
        <taxon>Eurotiomycetes</taxon>
        <taxon>Eurotiomycetidae</taxon>
        <taxon>Eurotiales</taxon>
        <taxon>Aspergillaceae</taxon>
        <taxon>Aspergillus</taxon>
        <taxon>Aspergillus subgen. Circumdati</taxon>
    </lineage>
</organism>
<evidence type="ECO:0000313" key="2">
    <source>
        <dbReference type="EMBL" id="PYH99595.1"/>
    </source>
</evidence>
<accession>A0A319DPL7</accession>
<keyword evidence="3" id="KW-1185">Reference proteome</keyword>
<proteinExistence type="predicted"/>
<name>A0A319DPL7_9EURO</name>